<sequence length="49" mass="5660">MPAIWPTVGRKMAKVLRYKGFMKMNGFHRGHSVAGVGTMAELWQWLRVK</sequence>
<gene>
    <name evidence="1" type="ORF">ENH89_03435</name>
</gene>
<protein>
    <submittedName>
        <fullName evidence="1">Uncharacterized protein</fullName>
    </submittedName>
</protein>
<comment type="caution">
    <text evidence="1">The sequence shown here is derived from an EMBL/GenBank/DDBJ whole genome shotgun (WGS) entry which is preliminary data.</text>
</comment>
<accession>A0A9C9NDP9</accession>
<reference evidence="1" key="1">
    <citation type="journal article" date="2020" name="mSystems">
        <title>Genome- and Community-Level Interaction Insights into Carbon Utilization and Element Cycling Functions of Hydrothermarchaeota in Hydrothermal Sediment.</title>
        <authorList>
            <person name="Zhou Z."/>
            <person name="Liu Y."/>
            <person name="Xu W."/>
            <person name="Pan J."/>
            <person name="Luo Z.H."/>
            <person name="Li M."/>
        </authorList>
    </citation>
    <scope>NUCLEOTIDE SEQUENCE</scope>
    <source>
        <strain evidence="1">HyVt-347</strain>
    </source>
</reference>
<name>A0A9C9NDP9_9HYPH</name>
<organism evidence="1 2">
    <name type="scientific">Aurantimonas coralicida</name>
    <dbReference type="NCBI Taxonomy" id="182270"/>
    <lineage>
        <taxon>Bacteria</taxon>
        <taxon>Pseudomonadati</taxon>
        <taxon>Pseudomonadota</taxon>
        <taxon>Alphaproteobacteria</taxon>
        <taxon>Hyphomicrobiales</taxon>
        <taxon>Aurantimonadaceae</taxon>
        <taxon>Aurantimonas</taxon>
    </lineage>
</organism>
<evidence type="ECO:0000313" key="1">
    <source>
        <dbReference type="EMBL" id="HET99428.1"/>
    </source>
</evidence>
<dbReference type="EMBL" id="DRGN01000050">
    <property type="protein sequence ID" value="HET99428.1"/>
    <property type="molecule type" value="Genomic_DNA"/>
</dbReference>
<dbReference type="AlphaFoldDB" id="A0A9C9NDP9"/>
<evidence type="ECO:0000313" key="2">
    <source>
        <dbReference type="Proteomes" id="UP000885680"/>
    </source>
</evidence>
<dbReference type="Proteomes" id="UP000885680">
    <property type="component" value="Unassembled WGS sequence"/>
</dbReference>
<proteinExistence type="predicted"/>